<reference evidence="9 11" key="2">
    <citation type="submission" date="2019-08" db="EMBL/GenBank/DDBJ databases">
        <title>Deep-cultivation of Planctomycetes and their phenomic and genomic characterization uncovers novel biology.</title>
        <authorList>
            <person name="Wiegand S."/>
            <person name="Jogler M."/>
            <person name="Boedeker C."/>
            <person name="Pinto D."/>
            <person name="Vollmers J."/>
            <person name="Rivas-Marin E."/>
            <person name="Kohn T."/>
            <person name="Peeters S.H."/>
            <person name="Heuer A."/>
            <person name="Rast P."/>
            <person name="Oberbeckmann S."/>
            <person name="Bunk B."/>
            <person name="Jeske O."/>
            <person name="Meyerdierks A."/>
            <person name="Storesund J.E."/>
            <person name="Kallscheuer N."/>
            <person name="Luecker S."/>
            <person name="Lage O.M."/>
            <person name="Pohl T."/>
            <person name="Merkel B.J."/>
            <person name="Hornburger P."/>
            <person name="Mueller R.-W."/>
            <person name="Bruemmer F."/>
            <person name="Labrenz M."/>
            <person name="Spormann A.M."/>
            <person name="Op den Camp H."/>
            <person name="Overmann J."/>
            <person name="Amann R."/>
            <person name="Jetten M.S.M."/>
            <person name="Mascher T."/>
            <person name="Medema M.H."/>
            <person name="Devos D.P."/>
            <person name="Kaster A.-K."/>
            <person name="Ovreas L."/>
            <person name="Rohde M."/>
            <person name="Galperin M.Y."/>
            <person name="Jogler C."/>
        </authorList>
    </citation>
    <scope>NUCLEOTIDE SEQUENCE [LARGE SCALE GENOMIC DNA]</scope>
    <source>
        <strain evidence="9 11">DSM 8797</strain>
    </source>
</reference>
<dbReference type="InterPro" id="IPR007341">
    <property type="entry name" value="Transgly_assoc"/>
</dbReference>
<reference evidence="8 10" key="1">
    <citation type="journal article" date="2018" name="Nat. Biotechnol.">
        <title>A standardized bacterial taxonomy based on genome phylogeny substantially revises the tree of life.</title>
        <authorList>
            <person name="Parks D.H."/>
            <person name="Chuvochina M."/>
            <person name="Waite D.W."/>
            <person name="Rinke C."/>
            <person name="Skarshewski A."/>
            <person name="Chaumeil P.A."/>
            <person name="Hugenholtz P."/>
        </authorList>
    </citation>
    <scope>NUCLEOTIDE SEQUENCE [LARGE SCALE GENOMIC DNA]</scope>
    <source>
        <strain evidence="8">UBA9375</strain>
    </source>
</reference>
<accession>A0A517XE50</accession>
<evidence type="ECO:0000313" key="11">
    <source>
        <dbReference type="Proteomes" id="UP000322887"/>
    </source>
</evidence>
<evidence type="ECO:0000256" key="1">
    <source>
        <dbReference type="ARBA" id="ARBA00004651"/>
    </source>
</evidence>
<evidence type="ECO:0000313" key="10">
    <source>
        <dbReference type="Proteomes" id="UP000263642"/>
    </source>
</evidence>
<accession>A0A3D3R568</accession>
<gene>
    <name evidence="8" type="ORF">DIT97_13495</name>
    <name evidence="9" type="ORF">GmarT_36680</name>
</gene>
<feature type="transmembrane region" description="Helical" evidence="7">
    <location>
        <begin position="17"/>
        <end position="35"/>
    </location>
</feature>
<evidence type="ECO:0000256" key="7">
    <source>
        <dbReference type="SAM" id="Phobius"/>
    </source>
</evidence>
<dbReference type="GO" id="GO:0005886">
    <property type="term" value="C:plasma membrane"/>
    <property type="evidence" value="ECO:0007669"/>
    <property type="project" value="UniProtKB-SubCell"/>
</dbReference>
<keyword evidence="4 7" id="KW-0812">Transmembrane</keyword>
<dbReference type="RefSeq" id="WP_002645601.1">
    <property type="nucleotide sequence ID" value="NZ_CP036341.1"/>
</dbReference>
<evidence type="ECO:0000313" key="8">
    <source>
        <dbReference type="EMBL" id="HCO24004.1"/>
    </source>
</evidence>
<evidence type="ECO:0000256" key="4">
    <source>
        <dbReference type="ARBA" id="ARBA00022692"/>
    </source>
</evidence>
<feature type="transmembrane region" description="Helical" evidence="7">
    <location>
        <begin position="47"/>
        <end position="65"/>
    </location>
</feature>
<dbReference type="PANTHER" id="PTHR33884">
    <property type="entry name" value="UPF0410 PROTEIN YMGE"/>
    <property type="match status" value="1"/>
</dbReference>
<comment type="subcellular location">
    <subcellularLocation>
        <location evidence="1">Cell membrane</location>
        <topology evidence="1">Multi-pass membrane protein</topology>
    </subcellularLocation>
</comment>
<protein>
    <submittedName>
        <fullName evidence="8">GlsB/YeaQ/YmgE family stress response membrane protein</fullName>
    </submittedName>
</protein>
<dbReference type="EMBL" id="CP042910">
    <property type="protein sequence ID" value="QEG17786.1"/>
    <property type="molecule type" value="Genomic_DNA"/>
</dbReference>
<dbReference type="GeneID" id="98648168"/>
<keyword evidence="5 7" id="KW-1133">Transmembrane helix</keyword>
<evidence type="ECO:0000256" key="6">
    <source>
        <dbReference type="ARBA" id="ARBA00023136"/>
    </source>
</evidence>
<organism evidence="8 10">
    <name type="scientific">Gimesia maris</name>
    <dbReference type="NCBI Taxonomy" id="122"/>
    <lineage>
        <taxon>Bacteria</taxon>
        <taxon>Pseudomonadati</taxon>
        <taxon>Planctomycetota</taxon>
        <taxon>Planctomycetia</taxon>
        <taxon>Planctomycetales</taxon>
        <taxon>Planctomycetaceae</taxon>
        <taxon>Gimesia</taxon>
    </lineage>
</organism>
<comment type="similarity">
    <text evidence="2">Belongs to the UPF0410 family.</text>
</comment>
<evidence type="ECO:0000256" key="2">
    <source>
        <dbReference type="ARBA" id="ARBA00011006"/>
    </source>
</evidence>
<name>A0A3D3R568_9PLAN</name>
<dbReference type="Proteomes" id="UP000263642">
    <property type="component" value="Unassembled WGS sequence"/>
</dbReference>
<dbReference type="Proteomes" id="UP000322887">
    <property type="component" value="Chromosome"/>
</dbReference>
<dbReference type="PANTHER" id="PTHR33884:SF3">
    <property type="entry name" value="UPF0410 PROTEIN YMGE"/>
    <property type="match status" value="1"/>
</dbReference>
<evidence type="ECO:0000256" key="3">
    <source>
        <dbReference type="ARBA" id="ARBA00022475"/>
    </source>
</evidence>
<evidence type="ECO:0000313" key="9">
    <source>
        <dbReference type="EMBL" id="QEG17786.1"/>
    </source>
</evidence>
<keyword evidence="11" id="KW-1185">Reference proteome</keyword>
<sequence length="127" mass="13863">MFDDNTSRILQEAVNEMLVWVGFGTLVGLAAKAIMPGKDPGGAVSTMLMGIGGSVVGCGTLMFFWDGAKVTPISTFGFIAATGGAFVLLFFYRLLSGSFFAEAEDGERWLHRRRRRRRARGLADETY</sequence>
<evidence type="ECO:0000256" key="5">
    <source>
        <dbReference type="ARBA" id="ARBA00022989"/>
    </source>
</evidence>
<keyword evidence="3" id="KW-1003">Cell membrane</keyword>
<dbReference type="EMBL" id="DQAY01000076">
    <property type="protein sequence ID" value="HCO24004.1"/>
    <property type="molecule type" value="Genomic_DNA"/>
</dbReference>
<feature type="transmembrane region" description="Helical" evidence="7">
    <location>
        <begin position="71"/>
        <end position="92"/>
    </location>
</feature>
<keyword evidence="6 7" id="KW-0472">Membrane</keyword>
<dbReference type="AlphaFoldDB" id="A0A3D3R568"/>
<proteinExistence type="inferred from homology"/>